<evidence type="ECO:0000256" key="2">
    <source>
        <dbReference type="ARBA" id="ARBA00004193"/>
    </source>
</evidence>
<keyword evidence="8" id="KW-0677">Repeat</keyword>
<dbReference type="PROSITE" id="PS50209">
    <property type="entry name" value="CARD"/>
    <property type="match status" value="2"/>
</dbReference>
<keyword evidence="9" id="KW-0547">Nucleotide-binding</keyword>
<dbReference type="SMART" id="SM00114">
    <property type="entry name" value="CARD"/>
    <property type="match status" value="2"/>
</dbReference>
<dbReference type="InterPro" id="IPR027417">
    <property type="entry name" value="P-loop_NTPase"/>
</dbReference>
<evidence type="ECO:0000256" key="7">
    <source>
        <dbReference type="ARBA" id="ARBA00022614"/>
    </source>
</evidence>
<evidence type="ECO:0000256" key="8">
    <source>
        <dbReference type="ARBA" id="ARBA00022737"/>
    </source>
</evidence>
<dbReference type="EMBL" id="JANPWB010000016">
    <property type="protein sequence ID" value="KAJ1083025.1"/>
    <property type="molecule type" value="Genomic_DNA"/>
</dbReference>
<organism evidence="19 20">
    <name type="scientific">Pleurodeles waltl</name>
    <name type="common">Iberian ribbed newt</name>
    <dbReference type="NCBI Taxonomy" id="8319"/>
    <lineage>
        <taxon>Eukaryota</taxon>
        <taxon>Metazoa</taxon>
        <taxon>Chordata</taxon>
        <taxon>Craniata</taxon>
        <taxon>Vertebrata</taxon>
        <taxon>Euteleostomi</taxon>
        <taxon>Amphibia</taxon>
        <taxon>Batrachia</taxon>
        <taxon>Caudata</taxon>
        <taxon>Salamandroidea</taxon>
        <taxon>Salamandridae</taxon>
        <taxon>Pleurodelinae</taxon>
        <taxon>Pleurodeles</taxon>
    </lineage>
</organism>
<dbReference type="Pfam" id="PF17776">
    <property type="entry name" value="NLRC4_HD2"/>
    <property type="match status" value="1"/>
</dbReference>
<reference evidence="19" key="1">
    <citation type="journal article" date="2022" name="bioRxiv">
        <title>Sequencing and chromosome-scale assembly of the giantPleurodeles waltlgenome.</title>
        <authorList>
            <person name="Brown T."/>
            <person name="Elewa A."/>
            <person name="Iarovenko S."/>
            <person name="Subramanian E."/>
            <person name="Araus A.J."/>
            <person name="Petzold A."/>
            <person name="Susuki M."/>
            <person name="Suzuki K.-i.T."/>
            <person name="Hayashi T."/>
            <person name="Toyoda A."/>
            <person name="Oliveira C."/>
            <person name="Osipova E."/>
            <person name="Leigh N.D."/>
            <person name="Simon A."/>
            <person name="Yun M.H."/>
        </authorList>
    </citation>
    <scope>NUCLEOTIDE SEQUENCE</scope>
    <source>
        <strain evidence="19">20211129_DDA</strain>
        <tissue evidence="19">Liver</tissue>
    </source>
</reference>
<dbReference type="SMART" id="SM00368">
    <property type="entry name" value="LRR_RI"/>
    <property type="match status" value="9"/>
</dbReference>
<dbReference type="InterPro" id="IPR041075">
    <property type="entry name" value="NOD1/2_WH"/>
</dbReference>
<dbReference type="PROSITE" id="PS50837">
    <property type="entry name" value="NACHT"/>
    <property type="match status" value="1"/>
</dbReference>
<keyword evidence="7" id="KW-0433">Leucine-rich repeat</keyword>
<dbReference type="Gene3D" id="3.80.10.10">
    <property type="entry name" value="Ribonuclease Inhibitor"/>
    <property type="match status" value="3"/>
</dbReference>
<evidence type="ECO:0000256" key="15">
    <source>
        <dbReference type="ARBA" id="ARBA00023288"/>
    </source>
</evidence>
<feature type="domain" description="NACHT" evidence="18">
    <location>
        <begin position="265"/>
        <end position="401"/>
    </location>
</feature>
<protein>
    <recommendedName>
        <fullName evidence="21">Nucleotide-binding oligomerization domain-containing protein 2</fullName>
    </recommendedName>
</protein>
<evidence type="ECO:0000256" key="3">
    <source>
        <dbReference type="ARBA" id="ARBA00004496"/>
    </source>
</evidence>
<evidence type="ECO:0000259" key="18">
    <source>
        <dbReference type="PROSITE" id="PS50837"/>
    </source>
</evidence>
<dbReference type="AlphaFoldDB" id="A0AAV7KUU9"/>
<keyword evidence="12" id="KW-0391">Immunity</keyword>
<dbReference type="Proteomes" id="UP001066276">
    <property type="component" value="Chromosome 12"/>
</dbReference>
<dbReference type="Pfam" id="PF13516">
    <property type="entry name" value="LRR_6"/>
    <property type="match status" value="1"/>
</dbReference>
<evidence type="ECO:0000256" key="6">
    <source>
        <dbReference type="ARBA" id="ARBA00022588"/>
    </source>
</evidence>
<dbReference type="InterPro" id="IPR007111">
    <property type="entry name" value="NACHT_NTPase"/>
</dbReference>
<evidence type="ECO:0000256" key="12">
    <source>
        <dbReference type="ARBA" id="ARBA00022859"/>
    </source>
</evidence>
<evidence type="ECO:0000256" key="11">
    <source>
        <dbReference type="ARBA" id="ARBA00022843"/>
    </source>
</evidence>
<dbReference type="InterPro" id="IPR051261">
    <property type="entry name" value="NLR"/>
</dbReference>
<dbReference type="InterPro" id="IPR041267">
    <property type="entry name" value="NLRP_HD2"/>
</dbReference>
<keyword evidence="20" id="KW-1185">Reference proteome</keyword>
<dbReference type="GO" id="GO:0005524">
    <property type="term" value="F:ATP binding"/>
    <property type="evidence" value="ECO:0007669"/>
    <property type="project" value="UniProtKB-KW"/>
</dbReference>
<feature type="domain" description="CARD" evidence="17">
    <location>
        <begin position="1"/>
        <end position="82"/>
    </location>
</feature>
<dbReference type="InterPro" id="IPR001315">
    <property type="entry name" value="CARD"/>
</dbReference>
<dbReference type="SUPFAM" id="SSF52047">
    <property type="entry name" value="RNI-like"/>
    <property type="match status" value="1"/>
</dbReference>
<dbReference type="GO" id="GO:0045087">
    <property type="term" value="P:innate immune response"/>
    <property type="evidence" value="ECO:0007669"/>
    <property type="project" value="UniProtKB-KW"/>
</dbReference>
<dbReference type="Gene3D" id="3.40.50.300">
    <property type="entry name" value="P-loop containing nucleotide triphosphate hydrolases"/>
    <property type="match status" value="1"/>
</dbReference>
<evidence type="ECO:0000256" key="9">
    <source>
        <dbReference type="ARBA" id="ARBA00022741"/>
    </source>
</evidence>
<keyword evidence="4" id="KW-1003">Cell membrane</keyword>
<evidence type="ECO:0000256" key="10">
    <source>
        <dbReference type="ARBA" id="ARBA00022840"/>
    </source>
</evidence>
<evidence type="ECO:0000259" key="17">
    <source>
        <dbReference type="PROSITE" id="PS50209"/>
    </source>
</evidence>
<keyword evidence="11" id="KW-0832">Ubl conjugation</keyword>
<comment type="subcellular location">
    <subcellularLocation>
        <location evidence="1">Basolateral cell membrane</location>
    </subcellularLocation>
    <subcellularLocation>
        <location evidence="2">Cell membrane</location>
        <topology evidence="2">Lipid-anchor</topology>
    </subcellularLocation>
    <subcellularLocation>
        <location evidence="3">Cytoplasm</location>
    </subcellularLocation>
</comment>
<dbReference type="SUPFAM" id="SSF47986">
    <property type="entry name" value="DEATH domain"/>
    <property type="match status" value="2"/>
</dbReference>
<keyword evidence="14" id="KW-0564">Palmitate</keyword>
<keyword evidence="13" id="KW-0472">Membrane</keyword>
<keyword evidence="5" id="KW-0963">Cytoplasm</keyword>
<dbReference type="GO" id="GO:0005737">
    <property type="term" value="C:cytoplasm"/>
    <property type="evidence" value="ECO:0007669"/>
    <property type="project" value="UniProtKB-SubCell"/>
</dbReference>
<comment type="similarity">
    <text evidence="16">Belongs to the NOD1-NOD2 family.</text>
</comment>
<comment type="caution">
    <text evidence="19">The sequence shown here is derived from an EMBL/GenBank/DDBJ whole genome shotgun (WGS) entry which is preliminary data.</text>
</comment>
<evidence type="ECO:0000313" key="19">
    <source>
        <dbReference type="EMBL" id="KAJ1083025.1"/>
    </source>
</evidence>
<sequence>MCAQELLRTRRSQLVSALAGGSVENFESVLDYLLSWEVLTWEDYEDVSIRGHGVSRLSRALLDILWTKGDQGYELLIAALEEVGKRHQSTGLELVNVEFQEPSICLRKHRPLIVRKIHGQVEGMLKHLLDANFISKYECDEVQLPIYTRSQQARRLLDVVKAKGNEAARCLLQCIQGVEEKTTILPDGETCMKYQRKLKSIVSAQSRFLNTYDGAENMCLEDVYTESVLELVKNIGVLGRTHSSNNFIGIVNLFDANGCINKDADTILIVGEAGCGKTTLLQQMHHTWATGKAFHKFSFIFPFSCRQLCCIQKPVSLRTLLFEHCCWPDFDQEEIFQYILNNPQEILLTFDGFDEFKFRFTDEEKHCSSTEPASIHSILCNLVQGNLMKGALKVVTSRPAAISASFRKYIQKEVCVKGFSEGEIELFIKRNHGDLKVSQSIIDLLNTNPSLHGLCHVPVFCWIVSRCHKELIRSGGFSPQTMTDVYLLTLRHFLMHNVPAKDRTQNVLCAKANTIHHLGRLALSGLGNCCYVFNTHQLKEAEVSEEDISSGFFVLSRNLSKDPLSLNQHYEFVHITFQCFFVALYLAINDQLSSMVMHCFFAHTRKKVHASSFRTCSLMCFKPADVEERTTVAMLHQAEHSNLQMTANFLAGLLSNRLCDLLVESWKPEKLPKKKKFFKRLLAESIQNHFKSIPPAVHGEKKSMHAMPEFVWLINCIHEMQDSHLAADAVNDFDVEHLKLTYCGIGPPECTALAFVLKFLKNPISLQLDHNSIGDIGIEQLCPCLNLCQALYLRDNKISDKGIARLLDQALHWQNFQKLALFNNQLTDACAHSFANLLKQKHNFTALRLGNNYITSEGAEVLADGVKQSKSLQFLGLWGNSVGNNGARALAEALHDNKSLIWLSLVGNSIGSIGAQALAFMVGTNPALEELCLEENHLEDEDAHAFAEALKINSNLKVLKLSNNFITKHGVSALHNALDHNNSITSIWLRGNSLSSEETETFSSLNTRLLF</sequence>
<dbReference type="GO" id="GO:0042981">
    <property type="term" value="P:regulation of apoptotic process"/>
    <property type="evidence" value="ECO:0007669"/>
    <property type="project" value="InterPro"/>
</dbReference>
<evidence type="ECO:0000256" key="1">
    <source>
        <dbReference type="ARBA" id="ARBA00004187"/>
    </source>
</evidence>
<name>A0AAV7KUU9_PLEWA</name>
<evidence type="ECO:0000256" key="13">
    <source>
        <dbReference type="ARBA" id="ARBA00023136"/>
    </source>
</evidence>
<keyword evidence="6" id="KW-0399">Innate immunity</keyword>
<accession>A0AAV7KUU9</accession>
<dbReference type="FunFam" id="3.80.10.10:FF:000239">
    <property type="entry name" value="Nucleotide-binding oligomerization domain-containing 2"/>
    <property type="match status" value="1"/>
</dbReference>
<dbReference type="PANTHER" id="PTHR24106">
    <property type="entry name" value="NACHT, LRR AND CARD DOMAINS-CONTAINING"/>
    <property type="match status" value="1"/>
</dbReference>
<dbReference type="GO" id="GO:0016323">
    <property type="term" value="C:basolateral plasma membrane"/>
    <property type="evidence" value="ECO:0007669"/>
    <property type="project" value="UniProtKB-SubCell"/>
</dbReference>
<evidence type="ECO:0008006" key="21">
    <source>
        <dbReference type="Google" id="ProtNLM"/>
    </source>
</evidence>
<gene>
    <name evidence="19" type="ORF">NDU88_003185</name>
</gene>
<dbReference type="Pfam" id="PF17779">
    <property type="entry name" value="WHD_NOD2"/>
    <property type="match status" value="1"/>
</dbReference>
<dbReference type="FunFam" id="3.40.50.300:FF:000940">
    <property type="entry name" value="Nucleotide-binding oligomerization domain-containing protein 2"/>
    <property type="match status" value="1"/>
</dbReference>
<dbReference type="Gene3D" id="1.10.533.10">
    <property type="entry name" value="Death Domain, Fas"/>
    <property type="match status" value="2"/>
</dbReference>
<evidence type="ECO:0000256" key="14">
    <source>
        <dbReference type="ARBA" id="ARBA00023139"/>
    </source>
</evidence>
<evidence type="ECO:0000256" key="16">
    <source>
        <dbReference type="ARBA" id="ARBA00038296"/>
    </source>
</evidence>
<dbReference type="SUPFAM" id="SSF52540">
    <property type="entry name" value="P-loop containing nucleoside triphosphate hydrolases"/>
    <property type="match status" value="1"/>
</dbReference>
<evidence type="ECO:0000256" key="5">
    <source>
        <dbReference type="ARBA" id="ARBA00022490"/>
    </source>
</evidence>
<feature type="domain" description="CARD" evidence="17">
    <location>
        <begin position="106"/>
        <end position="176"/>
    </location>
</feature>
<dbReference type="Pfam" id="PF05729">
    <property type="entry name" value="NACHT"/>
    <property type="match status" value="1"/>
</dbReference>
<evidence type="ECO:0000313" key="20">
    <source>
        <dbReference type="Proteomes" id="UP001066276"/>
    </source>
</evidence>
<keyword evidence="10" id="KW-0067">ATP-binding</keyword>
<evidence type="ECO:0000256" key="4">
    <source>
        <dbReference type="ARBA" id="ARBA00022475"/>
    </source>
</evidence>
<proteinExistence type="inferred from homology"/>
<keyword evidence="15" id="KW-0449">Lipoprotein</keyword>
<dbReference type="InterPro" id="IPR032675">
    <property type="entry name" value="LRR_dom_sf"/>
</dbReference>
<dbReference type="InterPro" id="IPR001611">
    <property type="entry name" value="Leu-rich_rpt"/>
</dbReference>
<dbReference type="Pfam" id="PF00619">
    <property type="entry name" value="CARD"/>
    <property type="match status" value="2"/>
</dbReference>
<dbReference type="InterPro" id="IPR011029">
    <property type="entry name" value="DEATH-like_dom_sf"/>
</dbReference>